<keyword evidence="1" id="KW-0472">Membrane</keyword>
<protein>
    <submittedName>
        <fullName evidence="2">Uncharacterized protein</fullName>
    </submittedName>
</protein>
<dbReference type="GeneID" id="31360680"/>
<name>D3B9P8_HETP5</name>
<feature type="transmembrane region" description="Helical" evidence="1">
    <location>
        <begin position="130"/>
        <end position="155"/>
    </location>
</feature>
<proteinExistence type="predicted"/>
<keyword evidence="3" id="KW-1185">Reference proteome</keyword>
<evidence type="ECO:0000256" key="1">
    <source>
        <dbReference type="SAM" id="Phobius"/>
    </source>
</evidence>
<dbReference type="InParanoid" id="D3B9P8"/>
<feature type="transmembrane region" description="Helical" evidence="1">
    <location>
        <begin position="34"/>
        <end position="53"/>
    </location>
</feature>
<evidence type="ECO:0000313" key="2">
    <source>
        <dbReference type="EMBL" id="EFA81960.1"/>
    </source>
</evidence>
<evidence type="ECO:0000313" key="3">
    <source>
        <dbReference type="Proteomes" id="UP000001396"/>
    </source>
</evidence>
<keyword evidence="1" id="KW-1133">Transmembrane helix</keyword>
<sequence>MFVASWYRFYDDLSDNVDVSISGTHIKQVFTTSIAFAAISWIFTTITIIINIVDRIKSGLSKLKFGRFLPIVAFLFALFSVLVMQATPKALSSDCSDSSIKGFVWIGSCEGYGCFKNLNESGQCGASTGWVMMIIATITSFFASLFSSIFIRYGVALAK</sequence>
<dbReference type="EMBL" id="ADBJ01000022">
    <property type="protein sequence ID" value="EFA81960.1"/>
    <property type="molecule type" value="Genomic_DNA"/>
</dbReference>
<dbReference type="PANTHER" id="PTHR35202">
    <property type="entry name" value="TRANSMEMBRANE PROTEIN-RELATED"/>
    <property type="match status" value="1"/>
</dbReference>
<reference evidence="2 3" key="1">
    <citation type="journal article" date="2011" name="Genome Res.">
        <title>Phylogeny-wide analysis of social amoeba genomes highlights ancient origins for complex intercellular communication.</title>
        <authorList>
            <person name="Heidel A.J."/>
            <person name="Lawal H.M."/>
            <person name="Felder M."/>
            <person name="Schilde C."/>
            <person name="Helps N.R."/>
            <person name="Tunggal B."/>
            <person name="Rivero F."/>
            <person name="John U."/>
            <person name="Schleicher M."/>
            <person name="Eichinger L."/>
            <person name="Platzer M."/>
            <person name="Noegel A.A."/>
            <person name="Schaap P."/>
            <person name="Gloeckner G."/>
        </authorList>
    </citation>
    <scope>NUCLEOTIDE SEQUENCE [LARGE SCALE GENOMIC DNA]</scope>
    <source>
        <strain evidence="3">ATCC 26659 / Pp 5 / PN500</strain>
    </source>
</reference>
<dbReference type="Proteomes" id="UP000001396">
    <property type="component" value="Unassembled WGS sequence"/>
</dbReference>
<dbReference type="AlphaFoldDB" id="D3B9P8"/>
<dbReference type="RefSeq" id="XP_020434077.1">
    <property type="nucleotide sequence ID" value="XM_020576088.1"/>
</dbReference>
<dbReference type="InterPro" id="IPR040291">
    <property type="entry name" value="DDB_G0287341-like"/>
</dbReference>
<keyword evidence="1" id="KW-0812">Transmembrane</keyword>
<gene>
    <name evidence="2" type="ORF">PPL_05194</name>
</gene>
<organism evidence="2 3">
    <name type="scientific">Heterostelium pallidum (strain ATCC 26659 / Pp 5 / PN500)</name>
    <name type="common">Cellular slime mold</name>
    <name type="synonym">Polysphondylium pallidum</name>
    <dbReference type="NCBI Taxonomy" id="670386"/>
    <lineage>
        <taxon>Eukaryota</taxon>
        <taxon>Amoebozoa</taxon>
        <taxon>Evosea</taxon>
        <taxon>Eumycetozoa</taxon>
        <taxon>Dictyostelia</taxon>
        <taxon>Acytosteliales</taxon>
        <taxon>Acytosteliaceae</taxon>
        <taxon>Heterostelium</taxon>
    </lineage>
</organism>
<feature type="transmembrane region" description="Helical" evidence="1">
    <location>
        <begin position="65"/>
        <end position="84"/>
    </location>
</feature>
<comment type="caution">
    <text evidence="2">The sequence shown here is derived from an EMBL/GenBank/DDBJ whole genome shotgun (WGS) entry which is preliminary data.</text>
</comment>
<accession>D3B9P8</accession>